<dbReference type="Pfam" id="PF00300">
    <property type="entry name" value="His_Phos_1"/>
    <property type="match status" value="1"/>
</dbReference>
<accession>A0ABV6S783</accession>
<reference evidence="1 2" key="1">
    <citation type="submission" date="2024-09" db="EMBL/GenBank/DDBJ databases">
        <authorList>
            <person name="Sun Q."/>
            <person name="Mori K."/>
        </authorList>
    </citation>
    <scope>NUCLEOTIDE SEQUENCE [LARGE SCALE GENOMIC DNA]</scope>
    <source>
        <strain evidence="1 2">CICC 11035S</strain>
    </source>
</reference>
<dbReference type="SUPFAM" id="SSF53254">
    <property type="entry name" value="Phosphoglycerate mutase-like"/>
    <property type="match status" value="1"/>
</dbReference>
<dbReference type="RefSeq" id="WP_267223366.1">
    <property type="nucleotide sequence ID" value="NZ_JAPCWC010000022.1"/>
</dbReference>
<dbReference type="EMBL" id="JBHLTM010000038">
    <property type="protein sequence ID" value="MFC0685095.1"/>
    <property type="molecule type" value="Genomic_DNA"/>
</dbReference>
<dbReference type="Gene3D" id="3.40.50.1240">
    <property type="entry name" value="Phosphoglycerate mutase-like"/>
    <property type="match status" value="1"/>
</dbReference>
<name>A0ABV6S783_9SPHN</name>
<dbReference type="Proteomes" id="UP001589858">
    <property type="component" value="Unassembled WGS sequence"/>
</dbReference>
<dbReference type="PANTHER" id="PTHR48100">
    <property type="entry name" value="BROAD-SPECIFICITY PHOSPHATASE YOR283W-RELATED"/>
    <property type="match status" value="1"/>
</dbReference>
<dbReference type="CDD" id="cd07067">
    <property type="entry name" value="HP_PGM_like"/>
    <property type="match status" value="1"/>
</dbReference>
<evidence type="ECO:0000313" key="1">
    <source>
        <dbReference type="EMBL" id="MFC0685095.1"/>
    </source>
</evidence>
<sequence length="207" mass="22215">MRLILARHGNTFGPEDRVVWVGARSDLPLVGKGRAQAAAIGTALLSRGMVPTRIHAGPLQRTVQTAAIAAEAMGLCAAALTITPELREIDYGCWEGRSNAEIRAAHGDSAIDGWQQDSVFPEGFCWSPPEGEIRAQWQAFLARLPLDRDETVLVISSNGIYRVIAQGFGIPAADAKMDTGALSILHLSPDRITVACWNARPGDLPHS</sequence>
<dbReference type="InterPro" id="IPR050275">
    <property type="entry name" value="PGM_Phosphatase"/>
</dbReference>
<protein>
    <submittedName>
        <fullName evidence="1">Histidine phosphatase family protein</fullName>
    </submittedName>
</protein>
<gene>
    <name evidence="1" type="ORF">ACFFF8_10845</name>
</gene>
<comment type="caution">
    <text evidence="1">The sequence shown here is derived from an EMBL/GenBank/DDBJ whole genome shotgun (WGS) entry which is preliminary data.</text>
</comment>
<dbReference type="SMART" id="SM00855">
    <property type="entry name" value="PGAM"/>
    <property type="match status" value="1"/>
</dbReference>
<organism evidence="1 2">
    <name type="scientific">Novosphingobium clariflavum</name>
    <dbReference type="NCBI Taxonomy" id="2029884"/>
    <lineage>
        <taxon>Bacteria</taxon>
        <taxon>Pseudomonadati</taxon>
        <taxon>Pseudomonadota</taxon>
        <taxon>Alphaproteobacteria</taxon>
        <taxon>Sphingomonadales</taxon>
        <taxon>Sphingomonadaceae</taxon>
        <taxon>Novosphingobium</taxon>
    </lineage>
</organism>
<keyword evidence="2" id="KW-1185">Reference proteome</keyword>
<evidence type="ECO:0000313" key="2">
    <source>
        <dbReference type="Proteomes" id="UP001589858"/>
    </source>
</evidence>
<dbReference type="InterPro" id="IPR013078">
    <property type="entry name" value="His_Pase_superF_clade-1"/>
</dbReference>
<dbReference type="InterPro" id="IPR029033">
    <property type="entry name" value="His_PPase_superfam"/>
</dbReference>
<proteinExistence type="predicted"/>